<keyword evidence="14" id="KW-1003">Cell membrane</keyword>
<evidence type="ECO:0000256" key="10">
    <source>
        <dbReference type="ARBA" id="ARBA00023136"/>
    </source>
</evidence>
<proteinExistence type="inferred from homology"/>
<dbReference type="InterPro" id="IPR005294">
    <property type="entry name" value="ATP_synth_F1_asu"/>
</dbReference>
<dbReference type="PANTHER" id="PTHR48082:SF2">
    <property type="entry name" value="ATP SYNTHASE SUBUNIT ALPHA, MITOCHONDRIAL"/>
    <property type="match status" value="1"/>
</dbReference>
<dbReference type="InterPro" id="IPR000194">
    <property type="entry name" value="ATPase_F1/V1/A1_a/bsu_nucl-bd"/>
</dbReference>
<evidence type="ECO:0000256" key="3">
    <source>
        <dbReference type="ARBA" id="ARBA00008936"/>
    </source>
</evidence>
<dbReference type="SUPFAM" id="SSF47917">
    <property type="entry name" value="C-terminal domain of alpha and beta subunits of F1 ATP synthase"/>
    <property type="match status" value="1"/>
</dbReference>
<feature type="binding site" evidence="14">
    <location>
        <begin position="195"/>
        <end position="202"/>
    </location>
    <ligand>
        <name>ATP</name>
        <dbReference type="ChEBI" id="CHEBI:30616"/>
    </ligand>
</feature>
<dbReference type="CDD" id="cd18113">
    <property type="entry name" value="ATP-synt_F1_alpha_C"/>
    <property type="match status" value="1"/>
</dbReference>
<comment type="subunit">
    <text evidence="13">F-type ATPases have 2 components, CF(1) - the catalytic core - and CF(0) - the membrane proton channel. CF(1) has five subunits: alpha(3), beta(3), gamma(1), delta(1), epsilon(1). CF(0) has four main subunits: a(1), b(1), b'(1) and c(9-12).</text>
</comment>
<dbReference type="GO" id="GO:0043531">
    <property type="term" value="F:ADP binding"/>
    <property type="evidence" value="ECO:0007669"/>
    <property type="project" value="TreeGrafter"/>
</dbReference>
<dbReference type="Gene3D" id="3.40.50.300">
    <property type="entry name" value="P-loop containing nucleotide triphosphate hydrolases"/>
    <property type="match status" value="1"/>
</dbReference>
<feature type="region of interest" description="Disordered" evidence="15">
    <location>
        <begin position="1"/>
        <end position="24"/>
    </location>
</feature>
<dbReference type="Gene3D" id="2.40.30.20">
    <property type="match status" value="1"/>
</dbReference>
<feature type="site" description="Required for activity" evidence="14">
    <location>
        <position position="388"/>
    </location>
</feature>
<evidence type="ECO:0000256" key="13">
    <source>
        <dbReference type="ARBA" id="ARBA00026013"/>
    </source>
</evidence>
<evidence type="ECO:0000259" key="16">
    <source>
        <dbReference type="Pfam" id="PF00006"/>
    </source>
</evidence>
<name>A0A7X0EH43_9PROT</name>
<keyword evidence="10 14" id="KW-0472">Membrane</keyword>
<dbReference type="Pfam" id="PF00306">
    <property type="entry name" value="ATP-synt_ab_C"/>
    <property type="match status" value="1"/>
</dbReference>
<dbReference type="InterPro" id="IPR023366">
    <property type="entry name" value="ATP_synth_asu-like_sf"/>
</dbReference>
<evidence type="ECO:0000256" key="6">
    <source>
        <dbReference type="ARBA" id="ARBA00022781"/>
    </source>
</evidence>
<comment type="subcellular location">
    <subcellularLocation>
        <location evidence="14">Cell membrane</location>
        <topology evidence="14">Peripheral membrane protein</topology>
    </subcellularLocation>
    <subcellularLocation>
        <location evidence="2">Membrane</location>
    </subcellularLocation>
</comment>
<comment type="similarity">
    <text evidence="3 14">Belongs to the ATPase alpha/beta chains family.</text>
</comment>
<keyword evidence="12 14" id="KW-0066">ATP synthesis</keyword>
<dbReference type="GO" id="GO:0046933">
    <property type="term" value="F:proton-transporting ATP synthase activity, rotational mechanism"/>
    <property type="evidence" value="ECO:0007669"/>
    <property type="project" value="UniProtKB-UniRule"/>
</dbReference>
<dbReference type="FunFam" id="3.40.50.300:FF:004039">
    <property type="entry name" value="ATP synthase subunit alpha, mitochondrial"/>
    <property type="match status" value="1"/>
</dbReference>
<comment type="function">
    <text evidence="1 14">Produces ATP from ADP in the presence of a proton gradient across the membrane. The alpha chain is a regulatory subunit.</text>
</comment>
<evidence type="ECO:0000256" key="12">
    <source>
        <dbReference type="ARBA" id="ARBA00023310"/>
    </source>
</evidence>
<comment type="caution">
    <text evidence="18">The sequence shown here is derived from an EMBL/GenBank/DDBJ whole genome shotgun (WGS) entry which is preliminary data.</text>
</comment>
<dbReference type="GO" id="GO:0045259">
    <property type="term" value="C:proton-transporting ATP synthase complex"/>
    <property type="evidence" value="ECO:0007669"/>
    <property type="project" value="UniProtKB-KW"/>
</dbReference>
<evidence type="ECO:0000313" key="19">
    <source>
        <dbReference type="Proteomes" id="UP000539175"/>
    </source>
</evidence>
<evidence type="ECO:0000256" key="15">
    <source>
        <dbReference type="SAM" id="MobiDB-lite"/>
    </source>
</evidence>
<sequence length="539" mass="56436">MMTAPEEHPATGSAADAEAERDGAGGAGAWLDAARSRLDGTVLGPATAQLGRVEEVGDGIALLSGLPGVRLDELLRFEGGQFGFAQVLDRDRVGCVLLDAADGGQGGVGAGDAVTGTGDVVRVPVGPGLLGRIVDPLGRPLDGLGPIVAEALDTIERPAPAIADRDLVTQPVQTGVMVIDALFALGRGQRELIVGDRAIGKTALGIDTIINQRDSDMICLYVAIGQKNASVRRAVDAIFQRGARERCIVVVAESAGAPGLQWIAPFAAFTMAEYFRDRGRHALIVIDDLSKHAASHREIALLTRQSPGREAYPGDVFYVHARLLERAAKLSAEKGGGSLTALAIAETDAGNLSAYIPTNLISITDGQIVLDAKLFHEGHKPAVDVGTSVSRVGGKTQARALRDAAESLRLDYAQFLELETFTRFGGMPDTRVREQLTHGARIRAILGQPLHAPLRLAEEVSLVLALQTGVLDPLPAEAIAAFRAGLPAALDSQAPAIVRALQSTGKLDPADRDALLDILMHRARTLTPAPAPAAKETAG</sequence>
<dbReference type="EMBL" id="JACIIZ010000016">
    <property type="protein sequence ID" value="MBB6254234.1"/>
    <property type="molecule type" value="Genomic_DNA"/>
</dbReference>
<evidence type="ECO:0000256" key="14">
    <source>
        <dbReference type="HAMAP-Rule" id="MF_01346"/>
    </source>
</evidence>
<dbReference type="HAMAP" id="MF_01346">
    <property type="entry name" value="ATP_synth_alpha_bact"/>
    <property type="match status" value="1"/>
</dbReference>
<dbReference type="AlphaFoldDB" id="A0A7X0EH43"/>
<evidence type="ECO:0000256" key="4">
    <source>
        <dbReference type="ARBA" id="ARBA00022448"/>
    </source>
</evidence>
<dbReference type="NCBIfam" id="NF009884">
    <property type="entry name" value="PRK13343.1"/>
    <property type="match status" value="1"/>
</dbReference>
<protein>
    <recommendedName>
        <fullName evidence="14">ATP synthase subunit alpha</fullName>
        <ecNumber evidence="14">7.1.2.2</ecNumber>
    </recommendedName>
    <alternativeName>
        <fullName evidence="14">ATP synthase F1 sector subunit alpha</fullName>
    </alternativeName>
    <alternativeName>
        <fullName evidence="14">F-ATPase subunit alpha</fullName>
    </alternativeName>
</protein>
<dbReference type="RefSeq" id="WP_246463329.1">
    <property type="nucleotide sequence ID" value="NZ_JACIIZ010000016.1"/>
</dbReference>
<keyword evidence="7 14" id="KW-0067">ATP-binding</keyword>
<feature type="domain" description="ATPase F1/V1/A1 complex alpha/beta subunit nucleotide-binding" evidence="16">
    <location>
        <begin position="175"/>
        <end position="390"/>
    </location>
</feature>
<keyword evidence="6 14" id="KW-0375">Hydrogen ion transport</keyword>
<dbReference type="Proteomes" id="UP000539175">
    <property type="component" value="Unassembled WGS sequence"/>
</dbReference>
<accession>A0A7X0EH43</accession>
<evidence type="ECO:0000256" key="2">
    <source>
        <dbReference type="ARBA" id="ARBA00004370"/>
    </source>
</evidence>
<dbReference type="InterPro" id="IPR000793">
    <property type="entry name" value="ATP_synth_asu_C"/>
</dbReference>
<dbReference type="Gene3D" id="1.20.150.20">
    <property type="entry name" value="ATP synthase alpha/beta chain, C-terminal domain"/>
    <property type="match status" value="1"/>
</dbReference>
<dbReference type="EC" id="7.1.2.2" evidence="14"/>
<dbReference type="InterPro" id="IPR038376">
    <property type="entry name" value="ATP_synth_asu_C_sf"/>
</dbReference>
<keyword evidence="9 14" id="KW-0406">Ion transport</keyword>
<evidence type="ECO:0000256" key="5">
    <source>
        <dbReference type="ARBA" id="ARBA00022741"/>
    </source>
</evidence>
<keyword evidence="4 14" id="KW-0813">Transport</keyword>
<evidence type="ECO:0000256" key="11">
    <source>
        <dbReference type="ARBA" id="ARBA00023196"/>
    </source>
</evidence>
<dbReference type="CDD" id="cd01132">
    <property type="entry name" value="F1-ATPase_alpha_CD"/>
    <property type="match status" value="1"/>
</dbReference>
<dbReference type="InterPro" id="IPR033732">
    <property type="entry name" value="ATP_synth_F1_a_nt-bd_dom"/>
</dbReference>
<evidence type="ECO:0000313" key="18">
    <source>
        <dbReference type="EMBL" id="MBB6254234.1"/>
    </source>
</evidence>
<evidence type="ECO:0000256" key="8">
    <source>
        <dbReference type="ARBA" id="ARBA00022967"/>
    </source>
</evidence>
<evidence type="ECO:0000259" key="17">
    <source>
        <dbReference type="Pfam" id="PF00306"/>
    </source>
</evidence>
<feature type="domain" description="ATP synthase alpha subunit C-terminal" evidence="17">
    <location>
        <begin position="397"/>
        <end position="519"/>
    </location>
</feature>
<evidence type="ECO:0000256" key="9">
    <source>
        <dbReference type="ARBA" id="ARBA00023065"/>
    </source>
</evidence>
<keyword evidence="11 14" id="KW-0139">CF(1)</keyword>
<reference evidence="18 19" key="1">
    <citation type="submission" date="2020-08" db="EMBL/GenBank/DDBJ databases">
        <title>Genomic Encyclopedia of Type Strains, Phase IV (KMG-IV): sequencing the most valuable type-strain genomes for metagenomic binning, comparative biology and taxonomic classification.</title>
        <authorList>
            <person name="Goeker M."/>
        </authorList>
    </citation>
    <scope>NUCLEOTIDE SEQUENCE [LARGE SCALE GENOMIC DNA]</scope>
    <source>
        <strain evidence="18 19">DSM 22198</strain>
    </source>
</reference>
<organism evidence="18 19">
    <name type="scientific">Nitrospirillum iridis</name>
    <dbReference type="NCBI Taxonomy" id="765888"/>
    <lineage>
        <taxon>Bacteria</taxon>
        <taxon>Pseudomonadati</taxon>
        <taxon>Pseudomonadota</taxon>
        <taxon>Alphaproteobacteria</taxon>
        <taxon>Rhodospirillales</taxon>
        <taxon>Azospirillaceae</taxon>
        <taxon>Nitrospirillum</taxon>
    </lineage>
</organism>
<dbReference type="SUPFAM" id="SSF50615">
    <property type="entry name" value="N-terminal domain of alpha and beta subunits of F1 ATP synthase"/>
    <property type="match status" value="1"/>
</dbReference>
<evidence type="ECO:0000256" key="1">
    <source>
        <dbReference type="ARBA" id="ARBA00003784"/>
    </source>
</evidence>
<keyword evidence="19" id="KW-1185">Reference proteome</keyword>
<dbReference type="GO" id="GO:0005886">
    <property type="term" value="C:plasma membrane"/>
    <property type="evidence" value="ECO:0007669"/>
    <property type="project" value="UniProtKB-SubCell"/>
</dbReference>
<keyword evidence="8 14" id="KW-1278">Translocase</keyword>
<dbReference type="PROSITE" id="PS00152">
    <property type="entry name" value="ATPASE_ALPHA_BETA"/>
    <property type="match status" value="1"/>
</dbReference>
<dbReference type="NCBIfam" id="TIGR00962">
    <property type="entry name" value="atpA"/>
    <property type="match status" value="1"/>
</dbReference>
<dbReference type="GO" id="GO:0005524">
    <property type="term" value="F:ATP binding"/>
    <property type="evidence" value="ECO:0007669"/>
    <property type="project" value="UniProtKB-UniRule"/>
</dbReference>
<gene>
    <name evidence="14" type="primary">atpA</name>
    <name evidence="18" type="ORF">FHS74_004820</name>
</gene>
<dbReference type="PANTHER" id="PTHR48082">
    <property type="entry name" value="ATP SYNTHASE SUBUNIT ALPHA, MITOCHONDRIAL"/>
    <property type="match status" value="1"/>
</dbReference>
<dbReference type="InterPro" id="IPR020003">
    <property type="entry name" value="ATPase_a/bsu_AS"/>
</dbReference>
<dbReference type="SUPFAM" id="SSF52540">
    <property type="entry name" value="P-loop containing nucleoside triphosphate hydrolases"/>
    <property type="match status" value="1"/>
</dbReference>
<dbReference type="Pfam" id="PF00006">
    <property type="entry name" value="ATP-synt_ab"/>
    <property type="match status" value="1"/>
</dbReference>
<dbReference type="InterPro" id="IPR036121">
    <property type="entry name" value="ATPase_F1/V1/A1_a/bsu_N_sf"/>
</dbReference>
<dbReference type="InterPro" id="IPR027417">
    <property type="entry name" value="P-loop_NTPase"/>
</dbReference>
<evidence type="ECO:0000256" key="7">
    <source>
        <dbReference type="ARBA" id="ARBA00022840"/>
    </source>
</evidence>
<comment type="catalytic activity">
    <reaction evidence="14">
        <text>ATP + H2O + 4 H(+)(in) = ADP + phosphate + 5 H(+)(out)</text>
        <dbReference type="Rhea" id="RHEA:57720"/>
        <dbReference type="ChEBI" id="CHEBI:15377"/>
        <dbReference type="ChEBI" id="CHEBI:15378"/>
        <dbReference type="ChEBI" id="CHEBI:30616"/>
        <dbReference type="ChEBI" id="CHEBI:43474"/>
        <dbReference type="ChEBI" id="CHEBI:456216"/>
        <dbReference type="EC" id="7.1.2.2"/>
    </reaction>
</comment>
<keyword evidence="5 14" id="KW-0547">Nucleotide-binding</keyword>